<evidence type="ECO:0000256" key="1">
    <source>
        <dbReference type="SAM" id="SignalP"/>
    </source>
</evidence>
<organism evidence="2 3">
    <name type="scientific">Aquitalea magnusonii</name>
    <dbReference type="NCBI Taxonomy" id="332411"/>
    <lineage>
        <taxon>Bacteria</taxon>
        <taxon>Pseudomonadati</taxon>
        <taxon>Pseudomonadota</taxon>
        <taxon>Betaproteobacteria</taxon>
        <taxon>Neisseriales</taxon>
        <taxon>Chromobacteriaceae</taxon>
        <taxon>Aquitalea</taxon>
    </lineage>
</organism>
<keyword evidence="2" id="KW-0378">Hydrolase</keyword>
<dbReference type="OrthoDB" id="8564128at2"/>
<feature type="chain" id="PRO_5016307517" evidence="1">
    <location>
        <begin position="25"/>
        <end position="308"/>
    </location>
</feature>
<evidence type="ECO:0000313" key="3">
    <source>
        <dbReference type="Proteomes" id="UP000248395"/>
    </source>
</evidence>
<sequence>MWRECRAYCQALLLALCLVLPVRAASLPAPQEVSIPLPGAGLFGSTLDMPALLYRPAGDGPFPVLLFSHGRAGSAAERHQLKYPMGRSQLAYWLGKGFIIVAPIRPGYGSTGGGDPEYHSAHMLAPGQCSGQPDFRHTAEAGGAAVQAAIRWIGQQPWGAGQPIVLEGQSVGGLLTVAVGATTPPGVIGYINFAGGAGGNPEKSPGQSCEPEQLTRLYGELGRHTTLPNLWIYAENDQYWGPDEPVAWHQAFAAGGSPTRFVHAAAVPDGDGHGLSRHPATLWAAPLDAFLQGLPAVAARLHGVATSP</sequence>
<dbReference type="AlphaFoldDB" id="A0A318JGP2"/>
<evidence type="ECO:0000313" key="2">
    <source>
        <dbReference type="EMBL" id="PXX46283.1"/>
    </source>
</evidence>
<dbReference type="GO" id="GO:0016787">
    <property type="term" value="F:hydrolase activity"/>
    <property type="evidence" value="ECO:0007669"/>
    <property type="project" value="UniProtKB-KW"/>
</dbReference>
<keyword evidence="1" id="KW-0732">Signal</keyword>
<dbReference type="SUPFAM" id="SSF53474">
    <property type="entry name" value="alpha/beta-Hydrolases"/>
    <property type="match status" value="1"/>
</dbReference>
<dbReference type="InterPro" id="IPR029058">
    <property type="entry name" value="AB_hydrolase_fold"/>
</dbReference>
<dbReference type="Proteomes" id="UP000248395">
    <property type="component" value="Unassembled WGS sequence"/>
</dbReference>
<comment type="caution">
    <text evidence="2">The sequence shown here is derived from an EMBL/GenBank/DDBJ whole genome shotgun (WGS) entry which is preliminary data.</text>
</comment>
<proteinExistence type="predicted"/>
<name>A0A318JGP2_9NEIS</name>
<dbReference type="RefSeq" id="WP_110313409.1">
    <property type="nucleotide sequence ID" value="NZ_QJKC01000009.1"/>
</dbReference>
<reference evidence="2 3" key="1">
    <citation type="submission" date="2018-05" db="EMBL/GenBank/DDBJ databases">
        <title>Genomic Encyclopedia of Type Strains, Phase IV (KMG-IV): sequencing the most valuable type-strain genomes for metagenomic binning, comparative biology and taxonomic classification.</title>
        <authorList>
            <person name="Goeker M."/>
        </authorList>
    </citation>
    <scope>NUCLEOTIDE SEQUENCE [LARGE SCALE GENOMIC DNA]</scope>
    <source>
        <strain evidence="2 3">DSM 25134</strain>
    </source>
</reference>
<feature type="signal peptide" evidence="1">
    <location>
        <begin position="1"/>
        <end position="24"/>
    </location>
</feature>
<gene>
    <name evidence="2" type="ORF">DFR38_109125</name>
</gene>
<protein>
    <submittedName>
        <fullName evidence="2">Dienelactone hydrolase</fullName>
    </submittedName>
</protein>
<keyword evidence="3" id="KW-1185">Reference proteome</keyword>
<dbReference type="Gene3D" id="3.40.50.1820">
    <property type="entry name" value="alpha/beta hydrolase"/>
    <property type="match status" value="1"/>
</dbReference>
<accession>A0A318JGP2</accession>
<dbReference type="EMBL" id="QJKC01000009">
    <property type="protein sequence ID" value="PXX46283.1"/>
    <property type="molecule type" value="Genomic_DNA"/>
</dbReference>